<accession>A0A2M7ASW6</accession>
<evidence type="ECO:0000313" key="2">
    <source>
        <dbReference type="Proteomes" id="UP000231407"/>
    </source>
</evidence>
<dbReference type="AlphaFoldDB" id="A0A2M7ASW6"/>
<dbReference type="EMBL" id="PEWA01000012">
    <property type="protein sequence ID" value="PIU73715.1"/>
    <property type="molecule type" value="Genomic_DNA"/>
</dbReference>
<organism evidence="1 2">
    <name type="scientific">Candidatus Shapirobacteria bacterium CG06_land_8_20_14_3_00_40_12</name>
    <dbReference type="NCBI Taxonomy" id="1974881"/>
    <lineage>
        <taxon>Bacteria</taxon>
        <taxon>Candidatus Shapironibacteriota</taxon>
    </lineage>
</organism>
<dbReference type="Proteomes" id="UP000231407">
    <property type="component" value="Unassembled WGS sequence"/>
</dbReference>
<gene>
    <name evidence="1" type="ORF">COS78_00935</name>
</gene>
<protein>
    <submittedName>
        <fullName evidence="1">Uncharacterized protein</fullName>
    </submittedName>
</protein>
<evidence type="ECO:0000313" key="1">
    <source>
        <dbReference type="EMBL" id="PIU73715.1"/>
    </source>
</evidence>
<name>A0A2M7ASW6_9BACT</name>
<comment type="caution">
    <text evidence="1">The sequence shown here is derived from an EMBL/GenBank/DDBJ whole genome shotgun (WGS) entry which is preliminary data.</text>
</comment>
<proteinExistence type="predicted"/>
<reference evidence="2" key="1">
    <citation type="submission" date="2017-09" db="EMBL/GenBank/DDBJ databases">
        <title>Depth-based differentiation of microbial function through sediment-hosted aquifers and enrichment of novel symbionts in the deep terrestrial subsurface.</title>
        <authorList>
            <person name="Probst A.J."/>
            <person name="Ladd B."/>
            <person name="Jarett J.K."/>
            <person name="Geller-Mcgrath D.E."/>
            <person name="Sieber C.M.K."/>
            <person name="Emerson J.B."/>
            <person name="Anantharaman K."/>
            <person name="Thomas B.C."/>
            <person name="Malmstrom R."/>
            <person name="Stieglmeier M."/>
            <person name="Klingl A."/>
            <person name="Woyke T."/>
            <person name="Ryan C.M."/>
            <person name="Banfield J.F."/>
        </authorList>
    </citation>
    <scope>NUCLEOTIDE SEQUENCE [LARGE SCALE GENOMIC DNA]</scope>
</reference>
<sequence length="73" mass="8105">MREKVPTGRAIVFRDAQGGLSWSEFKDDKDAQAIIAAREKQGLSVLETTTRDRAVSLVNPPVPQDSDMPFFGR</sequence>